<evidence type="ECO:0000256" key="7">
    <source>
        <dbReference type="SAM" id="SignalP"/>
    </source>
</evidence>
<dbReference type="GO" id="GO:0005794">
    <property type="term" value="C:Golgi apparatus"/>
    <property type="evidence" value="ECO:0007669"/>
    <property type="project" value="TreeGrafter"/>
</dbReference>
<dbReference type="PANTHER" id="PTHR21229">
    <property type="entry name" value="LUNG SEVEN TRANSMEMBRANE RECEPTOR"/>
    <property type="match status" value="1"/>
</dbReference>
<feature type="chain" id="PRO_5001728441" evidence="7">
    <location>
        <begin position="24"/>
        <end position="397"/>
    </location>
</feature>
<keyword evidence="3 7" id="KW-0732">Signal</keyword>
<dbReference type="AlphaFoldDB" id="A0A077YX05"/>
<name>A0A077YX05_TRITR</name>
<evidence type="ECO:0000256" key="5">
    <source>
        <dbReference type="ARBA" id="ARBA00023136"/>
    </source>
</evidence>
<evidence type="ECO:0000256" key="6">
    <source>
        <dbReference type="SAM" id="Phobius"/>
    </source>
</evidence>
<gene>
    <name evidence="9" type="ORF">TTRE_0000081901</name>
</gene>
<dbReference type="Pfam" id="PF06814">
    <property type="entry name" value="GOST_TM"/>
    <property type="match status" value="1"/>
</dbReference>
<evidence type="ECO:0000256" key="1">
    <source>
        <dbReference type="ARBA" id="ARBA00004141"/>
    </source>
</evidence>
<reference evidence="9" key="1">
    <citation type="submission" date="2014-01" db="EMBL/GenBank/DDBJ databases">
        <authorList>
            <person name="Aslett M."/>
        </authorList>
    </citation>
    <scope>NUCLEOTIDE SEQUENCE</scope>
</reference>
<proteinExistence type="predicted"/>
<feature type="signal peptide" evidence="7">
    <location>
        <begin position="1"/>
        <end position="23"/>
    </location>
</feature>
<feature type="transmembrane region" description="Helical" evidence="6">
    <location>
        <begin position="244"/>
        <end position="266"/>
    </location>
</feature>
<evidence type="ECO:0000256" key="4">
    <source>
        <dbReference type="ARBA" id="ARBA00022989"/>
    </source>
</evidence>
<dbReference type="EMBL" id="HG805826">
    <property type="protein sequence ID" value="CDW52557.1"/>
    <property type="molecule type" value="Genomic_DNA"/>
</dbReference>
<keyword evidence="10" id="KW-1185">Reference proteome</keyword>
<feature type="transmembrane region" description="Helical" evidence="6">
    <location>
        <begin position="176"/>
        <end position="202"/>
    </location>
</feature>
<dbReference type="GO" id="GO:0016020">
    <property type="term" value="C:membrane"/>
    <property type="evidence" value="ECO:0007669"/>
    <property type="project" value="UniProtKB-SubCell"/>
</dbReference>
<dbReference type="InterPro" id="IPR053937">
    <property type="entry name" value="GOST_TM"/>
</dbReference>
<keyword evidence="5 6" id="KW-0472">Membrane</keyword>
<dbReference type="OrthoDB" id="29657at2759"/>
<feature type="transmembrane region" description="Helical" evidence="6">
    <location>
        <begin position="294"/>
        <end position="312"/>
    </location>
</feature>
<evidence type="ECO:0000256" key="2">
    <source>
        <dbReference type="ARBA" id="ARBA00022692"/>
    </source>
</evidence>
<keyword evidence="2 6" id="KW-0812">Transmembrane</keyword>
<accession>A0A077YX05</accession>
<keyword evidence="4 6" id="KW-1133">Transmembrane helix</keyword>
<feature type="domain" description="GOST seven transmembrane" evidence="8">
    <location>
        <begin position="106"/>
        <end position="305"/>
    </location>
</feature>
<evidence type="ECO:0000313" key="10">
    <source>
        <dbReference type="Proteomes" id="UP000030665"/>
    </source>
</evidence>
<protein>
    <submittedName>
        <fullName evidence="9">Lung 7-TM R domain containing protein</fullName>
    </submittedName>
</protein>
<feature type="transmembrane region" description="Helical" evidence="6">
    <location>
        <begin position="142"/>
        <end position="164"/>
    </location>
</feature>
<evidence type="ECO:0000313" key="9">
    <source>
        <dbReference type="EMBL" id="CDW52557.1"/>
    </source>
</evidence>
<dbReference type="InterPro" id="IPR009637">
    <property type="entry name" value="GPR107/GPR108-like"/>
</dbReference>
<dbReference type="PANTHER" id="PTHR21229:SF2">
    <property type="entry name" value="RE59932P"/>
    <property type="match status" value="1"/>
</dbReference>
<evidence type="ECO:0000256" key="3">
    <source>
        <dbReference type="ARBA" id="ARBA00022729"/>
    </source>
</evidence>
<feature type="transmembrane region" description="Helical" evidence="6">
    <location>
        <begin position="110"/>
        <end position="130"/>
    </location>
</feature>
<evidence type="ECO:0000259" key="8">
    <source>
        <dbReference type="Pfam" id="PF06814"/>
    </source>
</evidence>
<dbReference type="Proteomes" id="UP000030665">
    <property type="component" value="Unassembled WGS sequence"/>
</dbReference>
<reference evidence="9" key="2">
    <citation type="submission" date="2014-03" db="EMBL/GenBank/DDBJ databases">
        <title>The whipworm genome and dual-species transcriptomics of an intimate host-pathogen interaction.</title>
        <authorList>
            <person name="Foth B.J."/>
            <person name="Tsai I.J."/>
            <person name="Reid A.J."/>
            <person name="Bancroft A.J."/>
            <person name="Nichol S."/>
            <person name="Tracey A."/>
            <person name="Holroyd N."/>
            <person name="Cotton J.A."/>
            <person name="Stanley E.J."/>
            <person name="Zarowiecki M."/>
            <person name="Liu J.Z."/>
            <person name="Huckvale T."/>
            <person name="Cooper P.J."/>
            <person name="Grencis R.K."/>
            <person name="Berriman M."/>
        </authorList>
    </citation>
    <scope>NUCLEOTIDE SEQUENCE [LARGE SCALE GENOMIC DNA]</scope>
</reference>
<comment type="subcellular location">
    <subcellularLocation>
        <location evidence="1">Membrane</location>
        <topology evidence="1">Multi-pass membrane protein</topology>
    </subcellularLocation>
</comment>
<organism evidence="9 10">
    <name type="scientific">Trichuris trichiura</name>
    <name type="common">Whipworm</name>
    <name type="synonym">Trichocephalus trichiurus</name>
    <dbReference type="NCBI Taxonomy" id="36087"/>
    <lineage>
        <taxon>Eukaryota</taxon>
        <taxon>Metazoa</taxon>
        <taxon>Ecdysozoa</taxon>
        <taxon>Nematoda</taxon>
        <taxon>Enoplea</taxon>
        <taxon>Dorylaimia</taxon>
        <taxon>Trichinellida</taxon>
        <taxon>Trichuridae</taxon>
        <taxon>Trichuris</taxon>
    </lineage>
</organism>
<sequence length="397" mass="45470">MTSWRQVALFVFAVVFFANSCEARIRTLKLELGSLFFKNDGRRFIEITKFGFVVGGTLEVRLQNFTCPNMETRSAKEQVRVHRSSRVQVSIIEKNPTSYLSHGEMPVPSIYMVFSAIFFALFCFWSFILLSKKENVYKIHILMGVLVFLKSISVLLHGLNMYFIGIQGQQLEAWAVLYYILHLIKGSLLFGTIVLIGTGWTLFKNFLVERDRKLLMVVIPIQVVDNIALIVLDETEIGQQRYEWSSKLFILFDLICCAAVIIPILWSIKHLEQASQTDGKAVFNLQKLRLFQQFYIVVICYIYLTRIVKYLVQASVEHAVQIPFAYAHFVVSSPSRLSTCGLQRLLKSWGLHCSSCGLAQSSNQRPTIPTCAYPSRTTKTNQPMRTIFDGIRHDQFA</sequence>